<name>A0AAD1WIE9_PELCU</name>
<gene>
    <name evidence="2" type="ORF">PECUL_23A018005</name>
</gene>
<protein>
    <submittedName>
        <fullName evidence="2">Uncharacterized protein</fullName>
    </submittedName>
</protein>
<accession>A0AAD1WIE9</accession>
<reference evidence="2" key="1">
    <citation type="submission" date="2022-03" db="EMBL/GenBank/DDBJ databases">
        <authorList>
            <person name="Alioto T."/>
            <person name="Alioto T."/>
            <person name="Gomez Garrido J."/>
        </authorList>
    </citation>
    <scope>NUCLEOTIDE SEQUENCE</scope>
</reference>
<dbReference type="AlphaFoldDB" id="A0AAD1WIE9"/>
<evidence type="ECO:0000256" key="1">
    <source>
        <dbReference type="SAM" id="MobiDB-lite"/>
    </source>
</evidence>
<sequence length="96" mass="10916">MEFEGTSITFFNDILFPALLERRKLAPVAKKLRDLLVTNGDISADDPEMLLRSLDKEETPPRASTSSRTGEEKQRTTVEGKPWSLPKIRELGIRKM</sequence>
<evidence type="ECO:0000313" key="2">
    <source>
        <dbReference type="EMBL" id="CAH2314778.1"/>
    </source>
</evidence>
<proteinExistence type="predicted"/>
<feature type="region of interest" description="Disordered" evidence="1">
    <location>
        <begin position="53"/>
        <end position="85"/>
    </location>
</feature>
<dbReference type="Proteomes" id="UP001295444">
    <property type="component" value="Chromosome 09"/>
</dbReference>
<organism evidence="2 3">
    <name type="scientific">Pelobates cultripes</name>
    <name type="common">Western spadefoot toad</name>
    <dbReference type="NCBI Taxonomy" id="61616"/>
    <lineage>
        <taxon>Eukaryota</taxon>
        <taxon>Metazoa</taxon>
        <taxon>Chordata</taxon>
        <taxon>Craniata</taxon>
        <taxon>Vertebrata</taxon>
        <taxon>Euteleostomi</taxon>
        <taxon>Amphibia</taxon>
        <taxon>Batrachia</taxon>
        <taxon>Anura</taxon>
        <taxon>Pelobatoidea</taxon>
        <taxon>Pelobatidae</taxon>
        <taxon>Pelobates</taxon>
    </lineage>
</organism>
<evidence type="ECO:0000313" key="3">
    <source>
        <dbReference type="Proteomes" id="UP001295444"/>
    </source>
</evidence>
<dbReference type="EMBL" id="OW240920">
    <property type="protein sequence ID" value="CAH2314778.1"/>
    <property type="molecule type" value="Genomic_DNA"/>
</dbReference>
<keyword evidence="3" id="KW-1185">Reference proteome</keyword>
<feature type="compositionally biased region" description="Basic and acidic residues" evidence="1">
    <location>
        <begin position="69"/>
        <end position="78"/>
    </location>
</feature>